<dbReference type="Proteomes" id="UP000289996">
    <property type="component" value="Unassembled WGS sequence"/>
</dbReference>
<keyword evidence="1" id="KW-0472">Membrane</keyword>
<accession>A0A660E0Q2</accession>
<keyword evidence="3" id="KW-1185">Reference proteome</keyword>
<gene>
    <name evidence="2" type="ORF">MUDAN_MDHGFNIF_02404</name>
</gene>
<evidence type="ECO:0000256" key="1">
    <source>
        <dbReference type="SAM" id="Phobius"/>
    </source>
</evidence>
<keyword evidence="1" id="KW-0812">Transmembrane</keyword>
<organism evidence="2 3">
    <name type="scientific">Lactiplantibacillus mudanjiangensis</name>
    <dbReference type="NCBI Taxonomy" id="1296538"/>
    <lineage>
        <taxon>Bacteria</taxon>
        <taxon>Bacillati</taxon>
        <taxon>Bacillota</taxon>
        <taxon>Bacilli</taxon>
        <taxon>Lactobacillales</taxon>
        <taxon>Lactobacillaceae</taxon>
        <taxon>Lactiplantibacillus</taxon>
    </lineage>
</organism>
<keyword evidence="1" id="KW-1133">Transmembrane helix</keyword>
<reference evidence="2 3" key="1">
    <citation type="submission" date="2018-11" db="EMBL/GenBank/DDBJ databases">
        <authorList>
            <person name="Wuyts S."/>
        </authorList>
    </citation>
    <scope>NUCLEOTIDE SEQUENCE [LARGE SCALE GENOMIC DNA]</scope>
    <source>
        <strain evidence="2">Lactobacillus mudanjiangensis AMBF249</strain>
    </source>
</reference>
<protein>
    <submittedName>
        <fullName evidence="2">Uncharacterized protein</fullName>
    </submittedName>
</protein>
<dbReference type="AlphaFoldDB" id="A0A660E0Q2"/>
<name>A0A660E0Q2_9LACO</name>
<proteinExistence type="predicted"/>
<evidence type="ECO:0000313" key="2">
    <source>
        <dbReference type="EMBL" id="VDG27545.1"/>
    </source>
</evidence>
<sequence length="64" mass="6871">MLGDVVVFIYLILALGAGVYHLIKHTRNHSGWLLITADTALTVIVVPVLCIFGALVLTDLQLVG</sequence>
<evidence type="ECO:0000313" key="3">
    <source>
        <dbReference type="Proteomes" id="UP000289996"/>
    </source>
</evidence>
<dbReference type="EMBL" id="UYIG01000024">
    <property type="protein sequence ID" value="VDG27545.1"/>
    <property type="molecule type" value="Genomic_DNA"/>
</dbReference>
<feature type="transmembrane region" description="Helical" evidence="1">
    <location>
        <begin position="32"/>
        <end position="57"/>
    </location>
</feature>
<feature type="transmembrane region" description="Helical" evidence="1">
    <location>
        <begin position="6"/>
        <end position="23"/>
    </location>
</feature>